<feature type="compositionally biased region" description="Low complexity" evidence="4">
    <location>
        <begin position="985"/>
        <end position="999"/>
    </location>
</feature>
<dbReference type="GO" id="GO:0061630">
    <property type="term" value="F:ubiquitin protein ligase activity"/>
    <property type="evidence" value="ECO:0007669"/>
    <property type="project" value="UniProtKB-EC"/>
</dbReference>
<feature type="compositionally biased region" description="Low complexity" evidence="4">
    <location>
        <begin position="1304"/>
        <end position="1316"/>
    </location>
</feature>
<feature type="compositionally biased region" description="Basic and acidic residues" evidence="4">
    <location>
        <begin position="1111"/>
        <end position="1127"/>
    </location>
</feature>
<evidence type="ECO:0000313" key="6">
    <source>
        <dbReference type="EMBL" id="KAJ8604788.1"/>
    </source>
</evidence>
<evidence type="ECO:0000259" key="5">
    <source>
        <dbReference type="SMART" id="SM00573"/>
    </source>
</evidence>
<organism evidence="6 7">
    <name type="scientific">Chrysophaeum taylorii</name>
    <dbReference type="NCBI Taxonomy" id="2483200"/>
    <lineage>
        <taxon>Eukaryota</taxon>
        <taxon>Sar</taxon>
        <taxon>Stramenopiles</taxon>
        <taxon>Ochrophyta</taxon>
        <taxon>Pelagophyceae</taxon>
        <taxon>Pelagomonadales</taxon>
        <taxon>Pelagomonadaceae</taxon>
        <taxon>Chrysophaeum</taxon>
    </lineage>
</organism>
<feature type="region of interest" description="Disordered" evidence="4">
    <location>
        <begin position="168"/>
        <end position="193"/>
    </location>
</feature>
<dbReference type="EMBL" id="JAQMWT010000322">
    <property type="protein sequence ID" value="KAJ8604788.1"/>
    <property type="molecule type" value="Genomic_DNA"/>
</dbReference>
<keyword evidence="3" id="KW-0808">Transferase</keyword>
<feature type="region of interest" description="Disordered" evidence="4">
    <location>
        <begin position="713"/>
        <end position="786"/>
    </location>
</feature>
<feature type="compositionally biased region" description="Pro residues" evidence="4">
    <location>
        <begin position="715"/>
        <end position="724"/>
    </location>
</feature>
<dbReference type="InterPro" id="IPR014012">
    <property type="entry name" value="HSA_dom"/>
</dbReference>
<dbReference type="GO" id="GO:0000151">
    <property type="term" value="C:ubiquitin ligase complex"/>
    <property type="evidence" value="ECO:0007669"/>
    <property type="project" value="InterPro"/>
</dbReference>
<dbReference type="Proteomes" id="UP001230188">
    <property type="component" value="Unassembled WGS sequence"/>
</dbReference>
<dbReference type="SMART" id="SM00573">
    <property type="entry name" value="HSA"/>
    <property type="match status" value="1"/>
</dbReference>
<protein>
    <recommendedName>
        <fullName evidence="2">RING-type E3 ubiquitin transferase</fullName>
        <ecNumber evidence="2">2.3.2.27</ecNumber>
    </recommendedName>
</protein>
<dbReference type="Pfam" id="PF07529">
    <property type="entry name" value="HSA"/>
    <property type="match status" value="1"/>
</dbReference>
<feature type="compositionally biased region" description="Basic and acidic residues" evidence="4">
    <location>
        <begin position="1220"/>
        <end position="1233"/>
    </location>
</feature>
<feature type="compositionally biased region" description="Low complexity" evidence="4">
    <location>
        <begin position="725"/>
        <end position="745"/>
    </location>
</feature>
<gene>
    <name evidence="6" type="ORF">CTAYLR_001055</name>
</gene>
<evidence type="ECO:0000313" key="7">
    <source>
        <dbReference type="Proteomes" id="UP001230188"/>
    </source>
</evidence>
<dbReference type="InterPro" id="IPR043540">
    <property type="entry name" value="RING1/RING2"/>
</dbReference>
<feature type="domain" description="HSA" evidence="5">
    <location>
        <begin position="326"/>
        <end position="399"/>
    </location>
</feature>
<name>A0AAD7UG83_9STRA</name>
<feature type="compositionally biased region" description="Acidic residues" evidence="4">
    <location>
        <begin position="1157"/>
        <end position="1166"/>
    </location>
</feature>
<feature type="compositionally biased region" description="Basic and acidic residues" evidence="4">
    <location>
        <begin position="775"/>
        <end position="786"/>
    </location>
</feature>
<sequence>MTRAKRKQQAADAPAPAPKRRTRGATRDEANEATPKVPRGSSHKAGASKGTSHRKRSSRSNSAGDTTPPPPEETAVAAEVPAVQLAPPEPPQPPQPPPPPQQQPPPPQLAPSLTRPVALAPPPIAAQYPQAAMARGVARPPAAYGAAVQAAAAAAAAFAPALSAGPRVVASTAQRPPEGPQRQRRPKQQPQQQALEVVVPVQAGLSARPRGVPGGVQVVVGQPQPQAQAQAARAQAQRRRRTAAELAAQGVPAQAIVAQATMVPPPQAVIGGSKAVVVDKEEKDAAYRAAVQAFNAQMKTLRARWQSALARLKQSSRRGYRGGLLPTMCLPTRAKTQLDFALDEARWLAVDFHEERKWKIAVAKKLAEACAARILAPGAASRSRDEEYALARRADALLDAGRPAVWAGSRATDLAAFAVARFERVHVVTDDSRRKQWSRALERRGVGPARLVRDAAASDAYIVDARGLASFPSLDGAKPRVVVVPECLGDEENGLRRALGLGDADLASILVTGAPPKQPSRRLRPRDEEPRRKKHRAPLAYVVRLAATEAERRAYARVAARERRALSRARCADSDKVARPAAAALRSLALACADAKVGFVADLLRHLAAAGKKAVVAAFLPEALRRLRRALKTAAIAFVDLDDATNPRDDATALLVSSRRLLAPLDLAVDAFLVLDADPLRRLALLDRCRLKPDAFALRLVVDATLDAALACGVPPEPPPPAEPPAAADAAGDDGAPAEENAAAPVEEEEEEDDEGRAASSSSSSSSKGGGGVANRDDEQPRDVVEVSRLPRVIAVEKEPRGTGPPIANVANAPIDLVLLAEPRRTNELLLPCAPAKRDRLARRLSRATCRFEAAHLATVEAATQKDQSRWFDEGFFYEAVLVGGPGGIAAPLAGDPTLDLSAARPPLGDVHDLVHSPEWLRVSRQTTLNRRLKYNAQTAAAATTRRIAAAKKSATLLKTAGATKSMVVLPTQAGPCAHPQTRHAQQQQQQQPQQQPPAATIPVPPSVPRHLAPPAPAPAAKPDEEPVEPFDPDSVSFDDVKKASPGLVAAWGTTERSWQRRGPPPIKRPTRPLDARSFVAFLAKHAGPHPKYVAPVTDNKTFLVRRDQDYETRATGEGEDSPKDGKPLPTPEETLRRNLEILVSCVKENPPTPSPFDDEDVEDVEDVKKEPPPVTDINRLFEERNILNPFQIIDRYEAQKAVDEVHREAASAAAAAAKRALDERRAEERETPTEAAPAAKEAPTEAAPAAKETSTEASPAAKETPTEAAPAAKERETPTEAAPAPSSGQQHKQEDAGPPHQQSGSSSSSSSSSSS</sequence>
<feature type="compositionally biased region" description="Low complexity" evidence="4">
    <location>
        <begin position="758"/>
        <end position="767"/>
    </location>
</feature>
<dbReference type="EC" id="2.3.2.27" evidence="2"/>
<comment type="catalytic activity">
    <reaction evidence="1">
        <text>S-ubiquitinyl-[E2 ubiquitin-conjugating enzyme]-L-cysteine + [acceptor protein]-L-lysine = [E2 ubiquitin-conjugating enzyme]-L-cysteine + N(6)-ubiquitinyl-[acceptor protein]-L-lysine.</text>
        <dbReference type="EC" id="2.3.2.27"/>
    </reaction>
</comment>
<evidence type="ECO:0000256" key="4">
    <source>
        <dbReference type="SAM" id="MobiDB-lite"/>
    </source>
</evidence>
<feature type="region of interest" description="Disordered" evidence="4">
    <location>
        <begin position="514"/>
        <end position="535"/>
    </location>
</feature>
<evidence type="ECO:0000256" key="2">
    <source>
        <dbReference type="ARBA" id="ARBA00012483"/>
    </source>
</evidence>
<feature type="region of interest" description="Disordered" evidence="4">
    <location>
        <begin position="1111"/>
        <end position="1134"/>
    </location>
</feature>
<proteinExistence type="predicted"/>
<dbReference type="GO" id="GO:0003682">
    <property type="term" value="F:chromatin binding"/>
    <property type="evidence" value="ECO:0007669"/>
    <property type="project" value="TreeGrafter"/>
</dbReference>
<reference evidence="6" key="1">
    <citation type="submission" date="2023-01" db="EMBL/GenBank/DDBJ databases">
        <title>Metagenome sequencing of chrysophaentin producing Chrysophaeum taylorii.</title>
        <authorList>
            <person name="Davison J."/>
            <person name="Bewley C."/>
        </authorList>
    </citation>
    <scope>NUCLEOTIDE SEQUENCE</scope>
    <source>
        <strain evidence="6">NIES-1699</strain>
    </source>
</reference>
<feature type="region of interest" description="Disordered" evidence="4">
    <location>
        <begin position="1"/>
        <end position="121"/>
    </location>
</feature>
<feature type="compositionally biased region" description="Low complexity" evidence="4">
    <location>
        <begin position="1234"/>
        <end position="1272"/>
    </location>
</feature>
<dbReference type="PANTHER" id="PTHR46076">
    <property type="entry name" value="E3 UBIQUITIN-PROTEIN LIGASE RING1 / RING 2 FAMILY MEMBER"/>
    <property type="match status" value="1"/>
</dbReference>
<accession>A0AAD7UG83</accession>
<evidence type="ECO:0000256" key="1">
    <source>
        <dbReference type="ARBA" id="ARBA00000900"/>
    </source>
</evidence>
<feature type="region of interest" description="Disordered" evidence="4">
    <location>
        <begin position="1206"/>
        <end position="1316"/>
    </location>
</feature>
<feature type="compositionally biased region" description="Pro residues" evidence="4">
    <location>
        <begin position="87"/>
        <end position="109"/>
    </location>
</feature>
<evidence type="ECO:0000256" key="3">
    <source>
        <dbReference type="ARBA" id="ARBA00022679"/>
    </source>
</evidence>
<feature type="compositionally biased region" description="Low complexity" evidence="4">
    <location>
        <begin position="73"/>
        <end position="86"/>
    </location>
</feature>
<feature type="region of interest" description="Disordered" evidence="4">
    <location>
        <begin position="1147"/>
        <end position="1177"/>
    </location>
</feature>
<feature type="compositionally biased region" description="Pro residues" evidence="4">
    <location>
        <begin position="1003"/>
        <end position="1020"/>
    </location>
</feature>
<feature type="region of interest" description="Disordered" evidence="4">
    <location>
        <begin position="973"/>
        <end position="1072"/>
    </location>
</feature>
<feature type="compositionally biased region" description="Acidic residues" evidence="4">
    <location>
        <begin position="746"/>
        <end position="755"/>
    </location>
</feature>
<keyword evidence="7" id="KW-1185">Reference proteome</keyword>
<dbReference type="PANTHER" id="PTHR46076:SF3">
    <property type="entry name" value="E3 UBIQUITIN-PROTEIN LIGASE RING1"/>
    <property type="match status" value="1"/>
</dbReference>
<dbReference type="GO" id="GO:0031519">
    <property type="term" value="C:PcG protein complex"/>
    <property type="evidence" value="ECO:0007669"/>
    <property type="project" value="TreeGrafter"/>
</dbReference>
<comment type="caution">
    <text evidence="6">The sequence shown here is derived from an EMBL/GenBank/DDBJ whole genome shotgun (WGS) entry which is preliminary data.</text>
</comment>